<dbReference type="PROSITE" id="PS50110">
    <property type="entry name" value="RESPONSE_REGULATORY"/>
    <property type="match status" value="1"/>
</dbReference>
<dbReference type="GO" id="GO:0000160">
    <property type="term" value="P:phosphorelay signal transduction system"/>
    <property type="evidence" value="ECO:0007669"/>
    <property type="project" value="InterPro"/>
</dbReference>
<dbReference type="PROSITE" id="PS00675">
    <property type="entry name" value="SIGMA54_INTERACT_1"/>
    <property type="match status" value="1"/>
</dbReference>
<evidence type="ECO:0000259" key="8">
    <source>
        <dbReference type="PROSITE" id="PS50110"/>
    </source>
</evidence>
<reference evidence="10" key="1">
    <citation type="submission" date="2012-11" db="EMBL/GenBank/DDBJ databases">
        <authorList>
            <person name="Lucero-Rivera Y.E."/>
            <person name="Tovar-Ramirez D."/>
        </authorList>
    </citation>
    <scope>NUCLEOTIDE SEQUENCE [LARGE SCALE GENOMIC DNA]</scope>
    <source>
        <strain evidence="10">Araruama</strain>
    </source>
</reference>
<dbReference type="AlphaFoldDB" id="A0A1V1PH26"/>
<dbReference type="PANTHER" id="PTHR32071">
    <property type="entry name" value="TRANSCRIPTIONAL REGULATORY PROTEIN"/>
    <property type="match status" value="1"/>
</dbReference>
<dbReference type="InterPro" id="IPR003593">
    <property type="entry name" value="AAA+_ATPase"/>
</dbReference>
<keyword evidence="4" id="KW-0238">DNA-binding</keyword>
<evidence type="ECO:0000256" key="3">
    <source>
        <dbReference type="ARBA" id="ARBA00023015"/>
    </source>
</evidence>
<dbReference type="InterPro" id="IPR002078">
    <property type="entry name" value="Sigma_54_int"/>
</dbReference>
<comment type="caution">
    <text evidence="9">The sequence shown here is derived from an EMBL/GenBank/DDBJ whole genome shotgun (WGS) entry which is preliminary data.</text>
</comment>
<protein>
    <submittedName>
        <fullName evidence="9">Fis family two component sigma-54 specific transcriptional regulator</fullName>
    </submittedName>
</protein>
<feature type="domain" description="Sigma-54 factor interaction" evidence="7">
    <location>
        <begin position="138"/>
        <end position="298"/>
    </location>
</feature>
<feature type="domain" description="Response regulatory" evidence="8">
    <location>
        <begin position="5"/>
        <end position="119"/>
    </location>
</feature>
<evidence type="ECO:0000256" key="2">
    <source>
        <dbReference type="ARBA" id="ARBA00022840"/>
    </source>
</evidence>
<evidence type="ECO:0000256" key="6">
    <source>
        <dbReference type="PROSITE-ProRule" id="PRU00169"/>
    </source>
</evidence>
<dbReference type="EMBL" id="ATBP01000018">
    <property type="protein sequence ID" value="ETR74177.1"/>
    <property type="molecule type" value="Genomic_DNA"/>
</dbReference>
<evidence type="ECO:0000259" key="7">
    <source>
        <dbReference type="PROSITE" id="PS50045"/>
    </source>
</evidence>
<proteinExistence type="predicted"/>
<accession>A0A1V1PH26</accession>
<dbReference type="SUPFAM" id="SSF52172">
    <property type="entry name" value="CheY-like"/>
    <property type="match status" value="1"/>
</dbReference>
<evidence type="ECO:0000313" key="9">
    <source>
        <dbReference type="EMBL" id="ETR74177.1"/>
    </source>
</evidence>
<dbReference type="Gene3D" id="3.40.50.2300">
    <property type="match status" value="1"/>
</dbReference>
<dbReference type="GO" id="GO:0003677">
    <property type="term" value="F:DNA binding"/>
    <property type="evidence" value="ECO:0007669"/>
    <property type="project" value="UniProtKB-KW"/>
</dbReference>
<dbReference type="InterPro" id="IPR027417">
    <property type="entry name" value="P-loop_NTPase"/>
</dbReference>
<comment type="caution">
    <text evidence="6">Lacks conserved residue(s) required for the propagation of feature annotation.</text>
</comment>
<dbReference type="SMART" id="SM00382">
    <property type="entry name" value="AAA"/>
    <property type="match status" value="1"/>
</dbReference>
<sequence length="298" mass="32970">MNKCRILLIETQYKDRLFILETLDAQGFDIEIANDETKAIENIQQNDYQLVITEHNSTQIDGDQILLAARQSNADMPVLIFSGPCTPESAVNSMKSGAFDIVLKPLSEDMLKKVVARALATTKSEHVQPKKISSKHVIVTENNQMKNLLALAKKIANSKAPVLLQGESGTGKELFARYVHNNSPRSNKSMVAVNCAALPDGLLESELFGHEKGAFTGAISRKLGKFELADESTILLDEISEMNMYLQAKLLRVLQESEIDRVGGHHPIPIDVRVVATTNREIETCVKEKNFGRICIIA</sequence>
<dbReference type="PANTHER" id="PTHR32071:SF21">
    <property type="entry name" value="TRANSCRIPTIONAL REGULATORY PROTEIN FLGR"/>
    <property type="match status" value="1"/>
</dbReference>
<evidence type="ECO:0000256" key="4">
    <source>
        <dbReference type="ARBA" id="ARBA00023125"/>
    </source>
</evidence>
<keyword evidence="5" id="KW-0804">Transcription</keyword>
<dbReference type="GO" id="GO:0006355">
    <property type="term" value="P:regulation of DNA-templated transcription"/>
    <property type="evidence" value="ECO:0007669"/>
    <property type="project" value="InterPro"/>
</dbReference>
<dbReference type="InterPro" id="IPR011006">
    <property type="entry name" value="CheY-like_superfamily"/>
</dbReference>
<keyword evidence="3" id="KW-0805">Transcription regulation</keyword>
<dbReference type="Pfam" id="PF00158">
    <property type="entry name" value="Sigma54_activat"/>
    <property type="match status" value="1"/>
</dbReference>
<keyword evidence="1" id="KW-0547">Nucleotide-binding</keyword>
<dbReference type="GO" id="GO:0005524">
    <property type="term" value="F:ATP binding"/>
    <property type="evidence" value="ECO:0007669"/>
    <property type="project" value="UniProtKB-KW"/>
</dbReference>
<dbReference type="Pfam" id="PF00072">
    <property type="entry name" value="Response_reg"/>
    <property type="match status" value="1"/>
</dbReference>
<gene>
    <name evidence="9" type="ORF">OMM_00384</name>
</gene>
<keyword evidence="2" id="KW-0067">ATP-binding</keyword>
<dbReference type="InterPro" id="IPR001789">
    <property type="entry name" value="Sig_transdc_resp-reg_receiver"/>
</dbReference>
<evidence type="ECO:0000256" key="5">
    <source>
        <dbReference type="ARBA" id="ARBA00023163"/>
    </source>
</evidence>
<organism evidence="9 10">
    <name type="scientific">Candidatus Magnetoglobus multicellularis str. Araruama</name>
    <dbReference type="NCBI Taxonomy" id="890399"/>
    <lineage>
        <taxon>Bacteria</taxon>
        <taxon>Pseudomonadati</taxon>
        <taxon>Thermodesulfobacteriota</taxon>
        <taxon>Desulfobacteria</taxon>
        <taxon>Desulfobacterales</taxon>
        <taxon>Desulfobacteraceae</taxon>
        <taxon>Candidatus Magnetoglobus</taxon>
    </lineage>
</organism>
<dbReference type="PROSITE" id="PS50045">
    <property type="entry name" value="SIGMA54_INTERACT_4"/>
    <property type="match status" value="1"/>
</dbReference>
<dbReference type="FunFam" id="3.40.50.300:FF:000006">
    <property type="entry name" value="DNA-binding transcriptional regulator NtrC"/>
    <property type="match status" value="1"/>
</dbReference>
<name>A0A1V1PH26_9BACT</name>
<dbReference type="Gene3D" id="3.40.50.300">
    <property type="entry name" value="P-loop containing nucleotide triphosphate hydrolases"/>
    <property type="match status" value="1"/>
</dbReference>
<dbReference type="InterPro" id="IPR025662">
    <property type="entry name" value="Sigma_54_int_dom_ATP-bd_1"/>
</dbReference>
<dbReference type="CDD" id="cd00009">
    <property type="entry name" value="AAA"/>
    <property type="match status" value="1"/>
</dbReference>
<evidence type="ECO:0000313" key="10">
    <source>
        <dbReference type="Proteomes" id="UP000189670"/>
    </source>
</evidence>
<dbReference type="CDD" id="cd00156">
    <property type="entry name" value="REC"/>
    <property type="match status" value="1"/>
</dbReference>
<dbReference type="Proteomes" id="UP000189670">
    <property type="component" value="Unassembled WGS sequence"/>
</dbReference>
<evidence type="ECO:0000256" key="1">
    <source>
        <dbReference type="ARBA" id="ARBA00022741"/>
    </source>
</evidence>
<dbReference type="SMART" id="SM00448">
    <property type="entry name" value="REC"/>
    <property type="match status" value="1"/>
</dbReference>
<dbReference type="SUPFAM" id="SSF52540">
    <property type="entry name" value="P-loop containing nucleoside triphosphate hydrolases"/>
    <property type="match status" value="1"/>
</dbReference>